<dbReference type="InterPro" id="IPR036259">
    <property type="entry name" value="MFS_trans_sf"/>
</dbReference>
<dbReference type="Pfam" id="PF00083">
    <property type="entry name" value="Sugar_tr"/>
    <property type="match status" value="2"/>
</dbReference>
<evidence type="ECO:0000256" key="1">
    <source>
        <dbReference type="ARBA" id="ARBA00004141"/>
    </source>
</evidence>
<feature type="transmembrane region" description="Helical" evidence="6">
    <location>
        <begin position="263"/>
        <end position="282"/>
    </location>
</feature>
<dbReference type="InterPro" id="IPR005828">
    <property type="entry name" value="MFS_sugar_transport-like"/>
</dbReference>
<reference evidence="8 9" key="1">
    <citation type="submission" date="2017-12" db="EMBL/GenBank/DDBJ databases">
        <title>Comparative genomics of Botrytis spp.</title>
        <authorList>
            <person name="Valero-Jimenez C.A."/>
            <person name="Tapia P."/>
            <person name="Veloso J."/>
            <person name="Silva-Moreno E."/>
            <person name="Staats M."/>
            <person name="Valdes J.H."/>
            <person name="Van Kan J.A.L."/>
        </authorList>
    </citation>
    <scope>NUCLEOTIDE SEQUENCE [LARGE SCALE GENOMIC DNA]</scope>
    <source>
        <strain evidence="8 9">MUCL3349</strain>
    </source>
</reference>
<feature type="transmembrane region" description="Helical" evidence="6">
    <location>
        <begin position="187"/>
        <end position="209"/>
    </location>
</feature>
<accession>A0A4Z1KS63</accession>
<dbReference type="AlphaFoldDB" id="A0A4Z1KS63"/>
<keyword evidence="3 6" id="KW-1133">Transmembrane helix</keyword>
<feature type="transmembrane region" description="Helical" evidence="6">
    <location>
        <begin position="367"/>
        <end position="392"/>
    </location>
</feature>
<proteinExistence type="predicted"/>
<name>A0A4Z1KS63_9HELO</name>
<feature type="transmembrane region" description="Helical" evidence="6">
    <location>
        <begin position="436"/>
        <end position="454"/>
    </location>
</feature>
<feature type="transmembrane region" description="Helical" evidence="6">
    <location>
        <begin position="342"/>
        <end position="361"/>
    </location>
</feature>
<keyword evidence="9" id="KW-1185">Reference proteome</keyword>
<evidence type="ECO:0000256" key="6">
    <source>
        <dbReference type="SAM" id="Phobius"/>
    </source>
</evidence>
<keyword evidence="2 6" id="KW-0812">Transmembrane</keyword>
<dbReference type="Proteomes" id="UP000297280">
    <property type="component" value="Unassembled WGS sequence"/>
</dbReference>
<feature type="transmembrane region" description="Helical" evidence="6">
    <location>
        <begin position="308"/>
        <end position="330"/>
    </location>
</feature>
<dbReference type="PANTHER" id="PTHR23508:SF10">
    <property type="entry name" value="CARBOXYLIC ACID TRANSPORTER PROTEIN HOMOLOG"/>
    <property type="match status" value="1"/>
</dbReference>
<feature type="compositionally biased region" description="Basic and acidic residues" evidence="5">
    <location>
        <begin position="19"/>
        <end position="35"/>
    </location>
</feature>
<dbReference type="GO" id="GO:0046943">
    <property type="term" value="F:carboxylic acid transmembrane transporter activity"/>
    <property type="evidence" value="ECO:0007669"/>
    <property type="project" value="TreeGrafter"/>
</dbReference>
<gene>
    <name evidence="8" type="ORF">BPOR_0405g00010</name>
</gene>
<dbReference type="GO" id="GO:0005886">
    <property type="term" value="C:plasma membrane"/>
    <property type="evidence" value="ECO:0007669"/>
    <property type="project" value="TreeGrafter"/>
</dbReference>
<dbReference type="PROSITE" id="PS50850">
    <property type="entry name" value="MFS"/>
    <property type="match status" value="1"/>
</dbReference>
<evidence type="ECO:0000313" key="9">
    <source>
        <dbReference type="Proteomes" id="UP000297280"/>
    </source>
</evidence>
<sequence>MAASEDIAKRDVSSMTAGGEKDNKNNTAEESRDGESDAESMNTKAGSIWTILGSAMANYSDGYQQGLASSTNVIFAHLLRPKLYTSTIRTRISNALLIGSVIGILILGYTSDKFSRKGGMLFTSTLVILGSLLSVFTFQIPSSSHMFWYLTIARGIAGVGVGGEYPTSAAAALEGSADSFDAKRGPIQVFISTLMATTGSPTCTLVYLLSLVASDNNLKVAFHAIYSTSTILPLFVILFRLRMTDGKLFQKSNLRKRAIPWRFVLRKYGLRCLGTSTAFFLYDFVNFPNSIMSAAIIDGLVPGKNIRTVAICQFILAIFPIPVVLLGMWLVNRIGRKWTGTLGFSGYIILGFIIGGCYGTLTTSENLPAFVVLYGLFASLGHMGPGATIGLMSAESFPTAIRGLGYGVSSGFGKAGASVGTQVFSPILVVAGKSSTFFVAGGVGVLGVGVYWFLPEGREVDLREMDEEFERGLNGEVRG</sequence>
<organism evidence="8 9">
    <name type="scientific">Botrytis porri</name>
    <dbReference type="NCBI Taxonomy" id="87229"/>
    <lineage>
        <taxon>Eukaryota</taxon>
        <taxon>Fungi</taxon>
        <taxon>Dikarya</taxon>
        <taxon>Ascomycota</taxon>
        <taxon>Pezizomycotina</taxon>
        <taxon>Leotiomycetes</taxon>
        <taxon>Helotiales</taxon>
        <taxon>Sclerotiniaceae</taxon>
        <taxon>Botrytis</taxon>
    </lineage>
</organism>
<feature type="transmembrane region" description="Helical" evidence="6">
    <location>
        <begin position="121"/>
        <end position="140"/>
    </location>
</feature>
<comment type="subcellular location">
    <subcellularLocation>
        <location evidence="1">Membrane</location>
        <topology evidence="1">Multi-pass membrane protein</topology>
    </subcellularLocation>
</comment>
<feature type="transmembrane region" description="Helical" evidence="6">
    <location>
        <begin position="221"/>
        <end position="242"/>
    </location>
</feature>
<comment type="caution">
    <text evidence="8">The sequence shown here is derived from an EMBL/GenBank/DDBJ whole genome shotgun (WGS) entry which is preliminary data.</text>
</comment>
<feature type="transmembrane region" description="Helical" evidence="6">
    <location>
        <begin position="404"/>
        <end position="424"/>
    </location>
</feature>
<protein>
    <recommendedName>
        <fullName evidence="7">Major facilitator superfamily (MFS) profile domain-containing protein</fullName>
    </recommendedName>
</protein>
<feature type="region of interest" description="Disordered" evidence="5">
    <location>
        <begin position="1"/>
        <end position="41"/>
    </location>
</feature>
<feature type="domain" description="Major facilitator superfamily (MFS) profile" evidence="7">
    <location>
        <begin position="50"/>
        <end position="459"/>
    </location>
</feature>
<evidence type="ECO:0000259" key="7">
    <source>
        <dbReference type="PROSITE" id="PS50850"/>
    </source>
</evidence>
<evidence type="ECO:0000256" key="4">
    <source>
        <dbReference type="ARBA" id="ARBA00023136"/>
    </source>
</evidence>
<dbReference type="Gene3D" id="1.20.1250.20">
    <property type="entry name" value="MFS general substrate transporter like domains"/>
    <property type="match status" value="1"/>
</dbReference>
<evidence type="ECO:0000256" key="3">
    <source>
        <dbReference type="ARBA" id="ARBA00022989"/>
    </source>
</evidence>
<feature type="compositionally biased region" description="Basic and acidic residues" evidence="5">
    <location>
        <begin position="1"/>
        <end position="12"/>
    </location>
</feature>
<feature type="transmembrane region" description="Helical" evidence="6">
    <location>
        <begin position="92"/>
        <end position="109"/>
    </location>
</feature>
<keyword evidence="4 6" id="KW-0472">Membrane</keyword>
<evidence type="ECO:0000256" key="5">
    <source>
        <dbReference type="SAM" id="MobiDB-lite"/>
    </source>
</evidence>
<dbReference type="EMBL" id="PQXO01000404">
    <property type="protein sequence ID" value="TGO85345.1"/>
    <property type="molecule type" value="Genomic_DNA"/>
</dbReference>
<dbReference type="SUPFAM" id="SSF103473">
    <property type="entry name" value="MFS general substrate transporter"/>
    <property type="match status" value="1"/>
</dbReference>
<dbReference type="STRING" id="87229.A0A4Z1KS63"/>
<dbReference type="PANTHER" id="PTHR23508">
    <property type="entry name" value="CARBOXYLIC ACID TRANSPORTER PROTEIN HOMOLOG"/>
    <property type="match status" value="1"/>
</dbReference>
<evidence type="ECO:0000256" key="2">
    <source>
        <dbReference type="ARBA" id="ARBA00022692"/>
    </source>
</evidence>
<dbReference type="InterPro" id="IPR020846">
    <property type="entry name" value="MFS_dom"/>
</dbReference>
<evidence type="ECO:0000313" key="8">
    <source>
        <dbReference type="EMBL" id="TGO85345.1"/>
    </source>
</evidence>